<feature type="domain" description="Peptidase S1" evidence="11">
    <location>
        <begin position="41"/>
        <end position="265"/>
    </location>
</feature>
<dbReference type="GO" id="GO:0016485">
    <property type="term" value="P:protein processing"/>
    <property type="evidence" value="ECO:0007669"/>
    <property type="project" value="UniProtKB-ARBA"/>
</dbReference>
<evidence type="ECO:0000256" key="7">
    <source>
        <dbReference type="ARBA" id="ARBA00023145"/>
    </source>
</evidence>
<keyword evidence="4 9" id="KW-0645">Protease</keyword>
<evidence type="ECO:0000259" key="11">
    <source>
        <dbReference type="PROSITE" id="PS50240"/>
    </source>
</evidence>
<dbReference type="GO" id="GO:0005576">
    <property type="term" value="C:extracellular region"/>
    <property type="evidence" value="ECO:0007669"/>
    <property type="project" value="UniProtKB-SubCell"/>
</dbReference>
<dbReference type="VEuPathDB" id="VectorBase:GAUT027436"/>
<dbReference type="Proteomes" id="UP000078200">
    <property type="component" value="Unassembled WGS sequence"/>
</dbReference>
<reference evidence="12" key="1">
    <citation type="submission" date="2020-05" db="UniProtKB">
        <authorList>
            <consortium name="EnsemblMetazoa"/>
        </authorList>
    </citation>
    <scope>IDENTIFICATION</scope>
    <source>
        <strain evidence="12">TTRI</strain>
    </source>
</reference>
<keyword evidence="8" id="KW-1015">Disulfide bond</keyword>
<sequence length="292" mass="32398">MYNRREITYVHLLFSVFLSTAIAKLKDSDVIYPPQFTSNRIVGGSEATDGLAPYQISIQTLKEGRHFCGGAIIARRWIITASHCVVRQKAEKIKILTGTQELKNDTGRYYFVDSIIKHCGYNNPAYANDIALIHLNDTIEFNEHTQAVDLHTEPLKAGDELILTGWGTLSLGGEVPKKLQTLNVTYVPFEECRAAHNDSAWVDVGHLCTLNEKGKGACHGDSGGPLVHNNKLVALVNWGRPCAKGYPDANANVAFYYDFIRTIIKGCTSNKVPPTTEEPMTHLKKEIEIIAK</sequence>
<dbReference type="InterPro" id="IPR033116">
    <property type="entry name" value="TRYPSIN_SER"/>
</dbReference>
<evidence type="ECO:0000256" key="4">
    <source>
        <dbReference type="ARBA" id="ARBA00022670"/>
    </source>
</evidence>
<dbReference type="GO" id="GO:0004252">
    <property type="term" value="F:serine-type endopeptidase activity"/>
    <property type="evidence" value="ECO:0007669"/>
    <property type="project" value="InterPro"/>
</dbReference>
<dbReference type="PANTHER" id="PTHR24276">
    <property type="entry name" value="POLYSERASE-RELATED"/>
    <property type="match status" value="1"/>
</dbReference>
<dbReference type="CDD" id="cd00190">
    <property type="entry name" value="Tryp_SPc"/>
    <property type="match status" value="1"/>
</dbReference>
<protein>
    <recommendedName>
        <fullName evidence="11">Peptidase S1 domain-containing protein</fullName>
    </recommendedName>
</protein>
<dbReference type="EnsemblMetazoa" id="GAUT027436-RA">
    <property type="protein sequence ID" value="GAUT027436-PA"/>
    <property type="gene ID" value="GAUT027436"/>
</dbReference>
<evidence type="ECO:0000256" key="2">
    <source>
        <dbReference type="ARBA" id="ARBA00007664"/>
    </source>
</evidence>
<comment type="subcellular location">
    <subcellularLocation>
        <location evidence="1">Secreted</location>
    </subcellularLocation>
</comment>
<dbReference type="PANTHER" id="PTHR24276:SF98">
    <property type="entry name" value="FI18310P1-RELATED"/>
    <property type="match status" value="1"/>
</dbReference>
<dbReference type="InterPro" id="IPR001254">
    <property type="entry name" value="Trypsin_dom"/>
</dbReference>
<evidence type="ECO:0000256" key="8">
    <source>
        <dbReference type="ARBA" id="ARBA00023157"/>
    </source>
</evidence>
<keyword evidence="7" id="KW-0865">Zymogen</keyword>
<dbReference type="InterPro" id="IPR018114">
    <property type="entry name" value="TRYPSIN_HIS"/>
</dbReference>
<evidence type="ECO:0000313" key="12">
    <source>
        <dbReference type="EnsemblMetazoa" id="GAUT027436-PA"/>
    </source>
</evidence>
<comment type="similarity">
    <text evidence="2">Belongs to the peptidase S1 family.</text>
</comment>
<keyword evidence="3" id="KW-0964">Secreted</keyword>
<feature type="signal peptide" evidence="10">
    <location>
        <begin position="1"/>
        <end position="23"/>
    </location>
</feature>
<dbReference type="PROSITE" id="PS00135">
    <property type="entry name" value="TRYPSIN_SER"/>
    <property type="match status" value="1"/>
</dbReference>
<name>A0A1A9V6D5_GLOAU</name>
<accession>A0A1A9V6D5</accession>
<dbReference type="PROSITE" id="PS50240">
    <property type="entry name" value="TRYPSIN_DOM"/>
    <property type="match status" value="1"/>
</dbReference>
<dbReference type="InterPro" id="IPR001314">
    <property type="entry name" value="Peptidase_S1A"/>
</dbReference>
<evidence type="ECO:0000256" key="5">
    <source>
        <dbReference type="ARBA" id="ARBA00022801"/>
    </source>
</evidence>
<evidence type="ECO:0000256" key="9">
    <source>
        <dbReference type="RuleBase" id="RU363034"/>
    </source>
</evidence>
<evidence type="ECO:0000256" key="10">
    <source>
        <dbReference type="SAM" id="SignalP"/>
    </source>
</evidence>
<keyword evidence="6 9" id="KW-0720">Serine protease</keyword>
<proteinExistence type="inferred from homology"/>
<evidence type="ECO:0000256" key="3">
    <source>
        <dbReference type="ARBA" id="ARBA00022525"/>
    </source>
</evidence>
<dbReference type="Gene3D" id="2.40.10.10">
    <property type="entry name" value="Trypsin-like serine proteases"/>
    <property type="match status" value="1"/>
</dbReference>
<evidence type="ECO:0000256" key="6">
    <source>
        <dbReference type="ARBA" id="ARBA00022825"/>
    </source>
</evidence>
<dbReference type="PROSITE" id="PS00134">
    <property type="entry name" value="TRYPSIN_HIS"/>
    <property type="match status" value="1"/>
</dbReference>
<keyword evidence="5 9" id="KW-0378">Hydrolase</keyword>
<dbReference type="PRINTS" id="PR00722">
    <property type="entry name" value="CHYMOTRYPSIN"/>
</dbReference>
<dbReference type="FunFam" id="2.40.10.10:FF:000047">
    <property type="entry name" value="Trypsin eta"/>
    <property type="match status" value="1"/>
</dbReference>
<keyword evidence="13" id="KW-1185">Reference proteome</keyword>
<dbReference type="InterPro" id="IPR050430">
    <property type="entry name" value="Peptidase_S1"/>
</dbReference>
<dbReference type="AlphaFoldDB" id="A0A1A9V6D5"/>
<dbReference type="SMART" id="SM00020">
    <property type="entry name" value="Tryp_SPc"/>
    <property type="match status" value="1"/>
</dbReference>
<organism evidence="12 13">
    <name type="scientific">Glossina austeni</name>
    <name type="common">Savannah tsetse fly</name>
    <dbReference type="NCBI Taxonomy" id="7395"/>
    <lineage>
        <taxon>Eukaryota</taxon>
        <taxon>Metazoa</taxon>
        <taxon>Ecdysozoa</taxon>
        <taxon>Arthropoda</taxon>
        <taxon>Hexapoda</taxon>
        <taxon>Insecta</taxon>
        <taxon>Pterygota</taxon>
        <taxon>Neoptera</taxon>
        <taxon>Endopterygota</taxon>
        <taxon>Diptera</taxon>
        <taxon>Brachycera</taxon>
        <taxon>Muscomorpha</taxon>
        <taxon>Hippoboscoidea</taxon>
        <taxon>Glossinidae</taxon>
        <taxon>Glossina</taxon>
    </lineage>
</organism>
<dbReference type="Pfam" id="PF00089">
    <property type="entry name" value="Trypsin"/>
    <property type="match status" value="1"/>
</dbReference>
<evidence type="ECO:0000313" key="13">
    <source>
        <dbReference type="Proteomes" id="UP000078200"/>
    </source>
</evidence>
<dbReference type="InterPro" id="IPR043504">
    <property type="entry name" value="Peptidase_S1_PA_chymotrypsin"/>
</dbReference>
<evidence type="ECO:0000256" key="1">
    <source>
        <dbReference type="ARBA" id="ARBA00004613"/>
    </source>
</evidence>
<dbReference type="SUPFAM" id="SSF50494">
    <property type="entry name" value="Trypsin-like serine proteases"/>
    <property type="match status" value="1"/>
</dbReference>
<keyword evidence="10" id="KW-0732">Signal</keyword>
<feature type="chain" id="PRO_5008399141" description="Peptidase S1 domain-containing protein" evidence="10">
    <location>
        <begin position="24"/>
        <end position="292"/>
    </location>
</feature>
<dbReference type="STRING" id="7395.A0A1A9V6D5"/>
<dbReference type="InterPro" id="IPR009003">
    <property type="entry name" value="Peptidase_S1_PA"/>
</dbReference>